<proteinExistence type="inferred from homology"/>
<dbReference type="InterPro" id="IPR006686">
    <property type="entry name" value="MscS_channel_CS"/>
</dbReference>
<dbReference type="InterPro" id="IPR011066">
    <property type="entry name" value="MscS_channel_C_sf"/>
</dbReference>
<evidence type="ECO:0000256" key="9">
    <source>
        <dbReference type="SAM" id="SignalP"/>
    </source>
</evidence>
<feature type="transmembrane region" description="Helical" evidence="8">
    <location>
        <begin position="382"/>
        <end position="402"/>
    </location>
</feature>
<dbReference type="Gene3D" id="2.30.30.60">
    <property type="match status" value="1"/>
</dbReference>
<feature type="transmembrane region" description="Helical" evidence="8">
    <location>
        <begin position="494"/>
        <end position="518"/>
    </location>
</feature>
<feature type="chain" id="PRO_5046789927" evidence="9">
    <location>
        <begin position="30"/>
        <end position="834"/>
    </location>
</feature>
<dbReference type="PANTHER" id="PTHR30347">
    <property type="entry name" value="POTASSIUM CHANNEL RELATED"/>
    <property type="match status" value="1"/>
</dbReference>
<evidence type="ECO:0000256" key="1">
    <source>
        <dbReference type="ARBA" id="ARBA00004651"/>
    </source>
</evidence>
<feature type="transmembrane region" description="Helical" evidence="8">
    <location>
        <begin position="447"/>
        <end position="473"/>
    </location>
</feature>
<dbReference type="InterPro" id="IPR052702">
    <property type="entry name" value="MscS-like_channel"/>
</dbReference>
<dbReference type="Gene3D" id="3.30.70.100">
    <property type="match status" value="1"/>
</dbReference>
<evidence type="ECO:0000256" key="7">
    <source>
        <dbReference type="SAM" id="MobiDB-lite"/>
    </source>
</evidence>
<feature type="transmembrane region" description="Helical" evidence="8">
    <location>
        <begin position="538"/>
        <end position="560"/>
    </location>
</feature>
<dbReference type="Proteomes" id="UP001559025">
    <property type="component" value="Unassembled WGS sequence"/>
</dbReference>
<evidence type="ECO:0000256" key="5">
    <source>
        <dbReference type="ARBA" id="ARBA00022989"/>
    </source>
</evidence>
<dbReference type="PANTHER" id="PTHR30347:SF1">
    <property type="entry name" value="MECHANOSENSITIVE CHANNEL MSCK"/>
    <property type="match status" value="1"/>
</dbReference>
<evidence type="ECO:0000256" key="2">
    <source>
        <dbReference type="ARBA" id="ARBA00008017"/>
    </source>
</evidence>
<comment type="caution">
    <text evidence="12">The sequence shown here is derived from an EMBL/GenBank/DDBJ whole genome shotgun (WGS) entry which is preliminary data.</text>
</comment>
<keyword evidence="6 8" id="KW-0472">Membrane</keyword>
<evidence type="ECO:0000259" key="10">
    <source>
        <dbReference type="Pfam" id="PF00924"/>
    </source>
</evidence>
<dbReference type="PROSITE" id="PS01246">
    <property type="entry name" value="UPF0003"/>
    <property type="match status" value="1"/>
</dbReference>
<evidence type="ECO:0000259" key="11">
    <source>
        <dbReference type="Pfam" id="PF21082"/>
    </source>
</evidence>
<accession>A0ABV3WZW6</accession>
<evidence type="ECO:0000256" key="8">
    <source>
        <dbReference type="SAM" id="Phobius"/>
    </source>
</evidence>
<dbReference type="InterPro" id="IPR023408">
    <property type="entry name" value="MscS_beta-dom_sf"/>
</dbReference>
<keyword evidence="13" id="KW-1185">Reference proteome</keyword>
<evidence type="ECO:0000256" key="4">
    <source>
        <dbReference type="ARBA" id="ARBA00022692"/>
    </source>
</evidence>
<comment type="similarity">
    <text evidence="2">Belongs to the MscS (TC 1.A.23) family.</text>
</comment>
<sequence length="834" mass="90839">MKLPSLFSRLIAMLALLVAMMSFAPAVFAQNGAAPAQSGQTVSASPAVGPGVVAEQRDKLDRYGATADQYQTQMRANAHNDSALVDVRGGLEELSRDLIASGVAFRPRLNTINTRLDEIGPPRGEDEPPEPPALTAERQTLIDEKAEINALIGRAESLSLRVNGMIEEINQTRRDLFTNTLSRRYDISSALNGEVLGDLAAETRRLSAAVSSWMRFVLNFKLQAVLLATFYALVAAGILMIGGRRLFGNLFDADPAIENPSYLSRLSVAFWSTLLPSAALGVFLAGTYFFYNYYGVLRYDIAQLMVTLFNVIAIVFFVYRLARAVFAPRLPNWRLLPMQTGAARALFWVSLLAAIVTGADFFASKINEVMQSPLSLTVAKSLLATVIVGLLVIVFGLVRPYVNEDGTSRGWNSYFKALILLLGAGTILAAFLGYIGLARFISQQVVITGAILSTMYIGYLSAGAISEIGGFMNTSFGRRLDRKYHFDETTEDQIGLLLSVVINVLVLAVGIPLILLQWGFQWGDIRLWTYNIANEIRIGSISISLIGILTGFLLFLLGYLGTRGFQRWLDGKVMARGKVDAGVRNSIKTAVGYAGIALAALVGISAAGIDLSNLALVAGALSLGIGFGLQNIVNNFVSGLILLAERPFKVGDWIVAGGISGTVKKISVRATEIETFQRQSVILPNSELINAAVGNWTHRNRLGRVDIAVGVAYQSDPRQVQQILLEIIRAQPQAMKNPEPMVVFIGFGASSLDFEVRAFLSDVTTQVGFMNEVRFQIFERFREEGIEIPFPQQDVYIKEMPKVAVEQALPPAPAEAAKPAKRSTPQVRRKAAPE</sequence>
<evidence type="ECO:0000313" key="12">
    <source>
        <dbReference type="EMBL" id="MEX4010238.1"/>
    </source>
</evidence>
<gene>
    <name evidence="12" type="ORF">V1479_23230</name>
</gene>
<feature type="transmembrane region" description="Helical" evidence="8">
    <location>
        <begin position="414"/>
        <end position="435"/>
    </location>
</feature>
<dbReference type="EMBL" id="JAZHFV010000010">
    <property type="protein sequence ID" value="MEX4010238.1"/>
    <property type="molecule type" value="Genomic_DNA"/>
</dbReference>
<dbReference type="SUPFAM" id="SSF82861">
    <property type="entry name" value="Mechanosensitive channel protein MscS (YggB), transmembrane region"/>
    <property type="match status" value="1"/>
</dbReference>
<evidence type="ECO:0000256" key="3">
    <source>
        <dbReference type="ARBA" id="ARBA00022475"/>
    </source>
</evidence>
<protein>
    <submittedName>
        <fullName evidence="12">Mechanosensitive ion channel family protein</fullName>
    </submittedName>
</protein>
<dbReference type="RefSeq" id="WP_368804948.1">
    <property type="nucleotide sequence ID" value="NZ_JAZHFV010000010.1"/>
</dbReference>
<feature type="transmembrane region" description="Helical" evidence="8">
    <location>
        <begin position="615"/>
        <end position="643"/>
    </location>
</feature>
<name>A0ABV3WZW6_9HYPH</name>
<dbReference type="InterPro" id="IPR011014">
    <property type="entry name" value="MscS_channel_TM-2"/>
</dbReference>
<dbReference type="SUPFAM" id="SSF82689">
    <property type="entry name" value="Mechanosensitive channel protein MscS (YggB), C-terminal domain"/>
    <property type="match status" value="1"/>
</dbReference>
<organism evidence="12 13">
    <name type="scientific">Neoaquamicrobium sediminum</name>
    <dbReference type="NCBI Taxonomy" id="1849104"/>
    <lineage>
        <taxon>Bacteria</taxon>
        <taxon>Pseudomonadati</taxon>
        <taxon>Pseudomonadota</taxon>
        <taxon>Alphaproteobacteria</taxon>
        <taxon>Hyphomicrobiales</taxon>
        <taxon>Phyllobacteriaceae</taxon>
        <taxon>Neoaquamicrobium</taxon>
    </lineage>
</organism>
<feature type="domain" description="Mechanosensitive ion channel MscS" evidence="10">
    <location>
        <begin position="631"/>
        <end position="698"/>
    </location>
</feature>
<dbReference type="Pfam" id="PF21082">
    <property type="entry name" value="MS_channel_3rd"/>
    <property type="match status" value="1"/>
</dbReference>
<feature type="transmembrane region" description="Helical" evidence="8">
    <location>
        <begin position="343"/>
        <end position="362"/>
    </location>
</feature>
<feature type="transmembrane region" description="Helical" evidence="8">
    <location>
        <begin position="590"/>
        <end position="609"/>
    </location>
</feature>
<evidence type="ECO:0000313" key="13">
    <source>
        <dbReference type="Proteomes" id="UP001559025"/>
    </source>
</evidence>
<dbReference type="Gene3D" id="1.10.287.1260">
    <property type="match status" value="1"/>
</dbReference>
<feature type="region of interest" description="Disordered" evidence="7">
    <location>
        <begin position="810"/>
        <end position="834"/>
    </location>
</feature>
<feature type="domain" description="Mechanosensitive ion channel MscS C-terminal" evidence="11">
    <location>
        <begin position="705"/>
        <end position="788"/>
    </location>
</feature>
<dbReference type="InterPro" id="IPR010920">
    <property type="entry name" value="LSM_dom_sf"/>
</dbReference>
<keyword evidence="5 8" id="KW-1133">Transmembrane helix</keyword>
<feature type="transmembrane region" description="Helical" evidence="8">
    <location>
        <begin position="301"/>
        <end position="322"/>
    </location>
</feature>
<feature type="signal peptide" evidence="9">
    <location>
        <begin position="1"/>
        <end position="29"/>
    </location>
</feature>
<feature type="transmembrane region" description="Helical" evidence="8">
    <location>
        <begin position="224"/>
        <end position="247"/>
    </location>
</feature>
<dbReference type="InterPro" id="IPR006685">
    <property type="entry name" value="MscS_channel_2nd"/>
</dbReference>
<feature type="transmembrane region" description="Helical" evidence="8">
    <location>
        <begin position="268"/>
        <end position="289"/>
    </location>
</feature>
<keyword evidence="3" id="KW-1003">Cell membrane</keyword>
<reference evidence="12 13" key="1">
    <citation type="submission" date="2024-01" db="EMBL/GenBank/DDBJ databases">
        <title>New evidence supports the origin of RcGTA from prophage.</title>
        <authorList>
            <person name="Xu Y."/>
            <person name="Liu B."/>
            <person name="Chen F."/>
        </authorList>
    </citation>
    <scope>NUCLEOTIDE SEQUENCE [LARGE SCALE GENOMIC DNA]</scope>
    <source>
        <strain evidence="12 13">CBW1107-2</strain>
    </source>
</reference>
<dbReference type="SUPFAM" id="SSF50182">
    <property type="entry name" value="Sm-like ribonucleoproteins"/>
    <property type="match status" value="1"/>
</dbReference>
<dbReference type="InterPro" id="IPR049278">
    <property type="entry name" value="MS_channel_C"/>
</dbReference>
<keyword evidence="9" id="KW-0732">Signal</keyword>
<evidence type="ECO:0000256" key="6">
    <source>
        <dbReference type="ARBA" id="ARBA00023136"/>
    </source>
</evidence>
<keyword evidence="4 8" id="KW-0812">Transmembrane</keyword>
<comment type="subcellular location">
    <subcellularLocation>
        <location evidence="1">Cell membrane</location>
        <topology evidence="1">Multi-pass membrane protein</topology>
    </subcellularLocation>
</comment>
<dbReference type="Pfam" id="PF00924">
    <property type="entry name" value="MS_channel_2nd"/>
    <property type="match status" value="1"/>
</dbReference>